<evidence type="ECO:0000256" key="4">
    <source>
        <dbReference type="ARBA" id="ARBA00022748"/>
    </source>
</evidence>
<evidence type="ECO:0000313" key="10">
    <source>
        <dbReference type="Proteomes" id="UP000004162"/>
    </source>
</evidence>
<comment type="caution">
    <text evidence="9">The sequence shown here is derived from an EMBL/GenBank/DDBJ whole genome shotgun (WGS) entry which is preliminary data.</text>
</comment>
<feature type="transmembrane region" description="Helical" evidence="7">
    <location>
        <begin position="172"/>
        <end position="196"/>
    </location>
</feature>
<gene>
    <name evidence="9" type="ORF">CferDRAFT_1405</name>
</gene>
<keyword evidence="4" id="KW-0201">Cytochrome c-type biogenesis</keyword>
<evidence type="ECO:0000256" key="5">
    <source>
        <dbReference type="ARBA" id="ARBA00022989"/>
    </source>
</evidence>
<sequence length="236" mass="25342">MVETLFSELTFALEKSYGLALFASFIWGVLSVLLSPCHLSGIPLIIGYISSHGEIKTKRSLWLALSFAVGTLFTIALIGLITASMGMMLGDTGNWGNYVIALLFMLMGLYLMELLPLKWKRIPLADEPRGGLRGAFLLGLLFGIGLGPCTFAFLAPVLGVVFTIGAKSWLEAVLLIAAFGIGHAAVIAAAGTMTHLVQRYLNWTSGSGSIKQVKRFFGLVLLGTGLYFLYTALTQG</sequence>
<feature type="domain" description="Cytochrome C biogenesis protein transmembrane" evidence="8">
    <location>
        <begin position="21"/>
        <end position="229"/>
    </location>
</feature>
<dbReference type="RefSeq" id="WP_006365909.1">
    <property type="nucleotide sequence ID" value="NZ_AASE01000004.1"/>
</dbReference>
<evidence type="ECO:0000259" key="8">
    <source>
        <dbReference type="Pfam" id="PF02683"/>
    </source>
</evidence>
<comment type="subcellular location">
    <subcellularLocation>
        <location evidence="1">Membrane</location>
        <topology evidence="1">Multi-pass membrane protein</topology>
    </subcellularLocation>
</comment>
<dbReference type="GO" id="GO:0016020">
    <property type="term" value="C:membrane"/>
    <property type="evidence" value="ECO:0007669"/>
    <property type="project" value="UniProtKB-SubCell"/>
</dbReference>
<feature type="transmembrane region" description="Helical" evidence="7">
    <location>
        <begin position="61"/>
        <end position="83"/>
    </location>
</feature>
<keyword evidence="5 7" id="KW-1133">Transmembrane helix</keyword>
<evidence type="ECO:0000256" key="7">
    <source>
        <dbReference type="SAM" id="Phobius"/>
    </source>
</evidence>
<dbReference type="InterPro" id="IPR003834">
    <property type="entry name" value="Cyt_c_assmbl_TM_dom"/>
</dbReference>
<proteinExistence type="inferred from homology"/>
<keyword evidence="10" id="KW-1185">Reference proteome</keyword>
<keyword evidence="3 7" id="KW-0812">Transmembrane</keyword>
<dbReference type="AlphaFoldDB" id="Q0YSY6"/>
<dbReference type="Pfam" id="PF02683">
    <property type="entry name" value="DsbD_TM"/>
    <property type="match status" value="1"/>
</dbReference>
<name>Q0YSY6_9CHLB</name>
<feature type="transmembrane region" description="Helical" evidence="7">
    <location>
        <begin position="95"/>
        <end position="115"/>
    </location>
</feature>
<dbReference type="InterPro" id="IPR051790">
    <property type="entry name" value="Cytochrome_c-biogenesis_DsbD"/>
</dbReference>
<dbReference type="Proteomes" id="UP000004162">
    <property type="component" value="Unassembled WGS sequence"/>
</dbReference>
<comment type="similarity">
    <text evidence="2">Belongs to the DsbD family.</text>
</comment>
<dbReference type="GO" id="GO:0017004">
    <property type="term" value="P:cytochrome complex assembly"/>
    <property type="evidence" value="ECO:0007669"/>
    <property type="project" value="UniProtKB-KW"/>
</dbReference>
<dbReference type="OrthoDB" id="1199621at2"/>
<evidence type="ECO:0000313" key="9">
    <source>
        <dbReference type="EMBL" id="EAT59478.1"/>
    </source>
</evidence>
<accession>Q0YSY6</accession>
<evidence type="ECO:0000256" key="3">
    <source>
        <dbReference type="ARBA" id="ARBA00022692"/>
    </source>
</evidence>
<evidence type="ECO:0000256" key="1">
    <source>
        <dbReference type="ARBA" id="ARBA00004141"/>
    </source>
</evidence>
<reference evidence="9 10" key="2">
    <citation type="submission" date="2006-07" db="EMBL/GenBank/DDBJ databases">
        <title>Sequencing of the draft genome and assembly of Chlorobium ferroxidans DSM 13031.</title>
        <authorList>
            <consortium name="US DOE Joint Genome Institute (JGI-PGF)"/>
            <person name="Copeland A."/>
            <person name="Lucas S."/>
            <person name="Lapidus A."/>
            <person name="Barry K."/>
            <person name="Glavina del Rio T."/>
            <person name="Dalin E."/>
            <person name="Tice H."/>
            <person name="Bruce D."/>
            <person name="Pitluck S."/>
            <person name="Richardson P."/>
        </authorList>
    </citation>
    <scope>NUCLEOTIDE SEQUENCE [LARGE SCALE GENOMIC DNA]</scope>
    <source>
        <strain evidence="9 10">DSM 13031</strain>
    </source>
</reference>
<feature type="transmembrane region" description="Helical" evidence="7">
    <location>
        <begin position="216"/>
        <end position="233"/>
    </location>
</feature>
<dbReference type="PANTHER" id="PTHR31272">
    <property type="entry name" value="CYTOCHROME C-TYPE BIOGENESIS PROTEIN HI_1454-RELATED"/>
    <property type="match status" value="1"/>
</dbReference>
<evidence type="ECO:0000256" key="6">
    <source>
        <dbReference type="ARBA" id="ARBA00023136"/>
    </source>
</evidence>
<feature type="transmembrane region" description="Helical" evidence="7">
    <location>
        <begin position="136"/>
        <end position="166"/>
    </location>
</feature>
<keyword evidence="6 7" id="KW-0472">Membrane</keyword>
<dbReference type="PANTHER" id="PTHR31272:SF6">
    <property type="entry name" value="CYTOCHROME C-TYPE BIOGENESIS CCDA-LIKE CHLOROPLASTIC PROTEIN"/>
    <property type="match status" value="1"/>
</dbReference>
<feature type="transmembrane region" description="Helical" evidence="7">
    <location>
        <begin position="20"/>
        <end position="49"/>
    </location>
</feature>
<evidence type="ECO:0000256" key="2">
    <source>
        <dbReference type="ARBA" id="ARBA00006143"/>
    </source>
</evidence>
<organism evidence="9 10">
    <name type="scientific">Chlorobium ferrooxidans DSM 13031</name>
    <dbReference type="NCBI Taxonomy" id="377431"/>
    <lineage>
        <taxon>Bacteria</taxon>
        <taxon>Pseudomonadati</taxon>
        <taxon>Chlorobiota</taxon>
        <taxon>Chlorobiia</taxon>
        <taxon>Chlorobiales</taxon>
        <taxon>Chlorobiaceae</taxon>
        <taxon>Chlorobium/Pelodictyon group</taxon>
        <taxon>Chlorobium</taxon>
    </lineage>
</organism>
<dbReference type="EMBL" id="AASE01000004">
    <property type="protein sequence ID" value="EAT59478.1"/>
    <property type="molecule type" value="Genomic_DNA"/>
</dbReference>
<reference evidence="9 10" key="1">
    <citation type="submission" date="2006-07" db="EMBL/GenBank/DDBJ databases">
        <title>Annotation of the draft genome assembly of Chlorobium ferroxidans DSM 13031.</title>
        <authorList>
            <consortium name="US DOE Joint Genome Institute (JGI-ORNL)"/>
            <person name="Larimer F."/>
            <person name="Land M."/>
            <person name="Hauser L."/>
        </authorList>
    </citation>
    <scope>NUCLEOTIDE SEQUENCE [LARGE SCALE GENOMIC DNA]</scope>
    <source>
        <strain evidence="9 10">DSM 13031</strain>
    </source>
</reference>
<protein>
    <submittedName>
        <fullName evidence="9">Cytochrome c biogenesis protein, transmembrane region</fullName>
    </submittedName>
</protein>